<gene>
    <name evidence="6" type="primary">pchR</name>
    <name evidence="6" type="ORF">EHSB41UT_01467</name>
</gene>
<dbReference type="InterPro" id="IPR009057">
    <property type="entry name" value="Homeodomain-like_sf"/>
</dbReference>
<evidence type="ECO:0000256" key="2">
    <source>
        <dbReference type="ARBA" id="ARBA00023125"/>
    </source>
</evidence>
<dbReference type="GO" id="GO:0043565">
    <property type="term" value="F:sequence-specific DNA binding"/>
    <property type="evidence" value="ECO:0007669"/>
    <property type="project" value="InterPro"/>
</dbReference>
<dbReference type="PRINTS" id="PR00032">
    <property type="entry name" value="HTHARAC"/>
</dbReference>
<dbReference type="InterPro" id="IPR020449">
    <property type="entry name" value="Tscrpt_reg_AraC-type_HTH"/>
</dbReference>
<sequence>MVQDSLKSPHPSRAPMAEQLTSDTTGWTRLSHRYDAVRLQYTGELSVDYEELYRINDHTLLRMIYSEDALSEDYRPAQHKATTLSGYLTFVYKLAGNNTLHLPDKRNITMKPGTLFIAYTENQQQIYDSTPPGNVYGMVMLMIQPQGLESPPLTLPREDWPEALLRLQDRITVDPKDAFEVMDFNESIHICLRALVDSPYQGALQKAYLQAKISELICLTLDNMQQRDRQQEQSTLTPYEQQQLTTLRHQLQHNLATPPTLTELARQSGMSESKLKRVFKNTYGMTVGELIQKLRMERALNLLRSTSTPISTIAEQLGYGHSSNFITAFKRLFGMPPKTYQKQFSRLLPDTE</sequence>
<accession>A0A1X7AI83</accession>
<dbReference type="SMART" id="SM00342">
    <property type="entry name" value="HTH_ARAC"/>
    <property type="match status" value="1"/>
</dbReference>
<keyword evidence="3" id="KW-0804">Transcription</keyword>
<dbReference type="PANTHER" id="PTHR47893">
    <property type="entry name" value="REGULATORY PROTEIN PCHR"/>
    <property type="match status" value="1"/>
</dbReference>
<evidence type="ECO:0000256" key="3">
    <source>
        <dbReference type="ARBA" id="ARBA00023163"/>
    </source>
</evidence>
<protein>
    <submittedName>
        <fullName evidence="6">Regulatory protein PchR</fullName>
    </submittedName>
</protein>
<evidence type="ECO:0000256" key="1">
    <source>
        <dbReference type="ARBA" id="ARBA00023015"/>
    </source>
</evidence>
<evidence type="ECO:0000313" key="7">
    <source>
        <dbReference type="Proteomes" id="UP000196573"/>
    </source>
</evidence>
<dbReference type="InterPro" id="IPR018060">
    <property type="entry name" value="HTH_AraC"/>
</dbReference>
<dbReference type="PROSITE" id="PS01124">
    <property type="entry name" value="HTH_ARAC_FAMILY_2"/>
    <property type="match status" value="1"/>
</dbReference>
<dbReference type="OrthoDB" id="6670788at2"/>
<dbReference type="PROSITE" id="PS00041">
    <property type="entry name" value="HTH_ARAC_FAMILY_1"/>
    <property type="match status" value="1"/>
</dbReference>
<keyword evidence="1" id="KW-0805">Transcription regulation</keyword>
<name>A0A1X7AI83_9GAMM</name>
<dbReference type="Pfam" id="PF12833">
    <property type="entry name" value="HTH_18"/>
    <property type="match status" value="1"/>
</dbReference>
<dbReference type="InterPro" id="IPR018062">
    <property type="entry name" value="HTH_AraC-typ_CS"/>
</dbReference>
<dbReference type="Proteomes" id="UP000196573">
    <property type="component" value="Unassembled WGS sequence"/>
</dbReference>
<dbReference type="GO" id="GO:0003700">
    <property type="term" value="F:DNA-binding transcription factor activity"/>
    <property type="evidence" value="ECO:0007669"/>
    <property type="project" value="InterPro"/>
</dbReference>
<reference evidence="6 7" key="1">
    <citation type="submission" date="2017-03" db="EMBL/GenBank/DDBJ databases">
        <authorList>
            <person name="Afonso C.L."/>
            <person name="Miller P.J."/>
            <person name="Scott M.A."/>
            <person name="Spackman E."/>
            <person name="Goraichik I."/>
            <person name="Dimitrov K.M."/>
            <person name="Suarez D.L."/>
            <person name="Swayne D.E."/>
        </authorList>
    </citation>
    <scope>NUCLEOTIDE SEQUENCE [LARGE SCALE GENOMIC DNA]</scope>
    <source>
        <strain evidence="6">SB41UT1</strain>
    </source>
</reference>
<keyword evidence="7" id="KW-1185">Reference proteome</keyword>
<evidence type="ECO:0000259" key="5">
    <source>
        <dbReference type="PROSITE" id="PS01124"/>
    </source>
</evidence>
<keyword evidence="2" id="KW-0238">DNA-binding</keyword>
<feature type="region of interest" description="Disordered" evidence="4">
    <location>
        <begin position="1"/>
        <end position="21"/>
    </location>
</feature>
<dbReference type="Gene3D" id="1.10.10.60">
    <property type="entry name" value="Homeodomain-like"/>
    <property type="match status" value="2"/>
</dbReference>
<dbReference type="AlphaFoldDB" id="A0A1X7AI83"/>
<organism evidence="6 7">
    <name type="scientific">Parendozoicomonas haliclonae</name>
    <dbReference type="NCBI Taxonomy" id="1960125"/>
    <lineage>
        <taxon>Bacteria</taxon>
        <taxon>Pseudomonadati</taxon>
        <taxon>Pseudomonadota</taxon>
        <taxon>Gammaproteobacteria</taxon>
        <taxon>Oceanospirillales</taxon>
        <taxon>Endozoicomonadaceae</taxon>
        <taxon>Parendozoicomonas</taxon>
    </lineage>
</organism>
<feature type="domain" description="HTH araC/xylS-type" evidence="5">
    <location>
        <begin position="245"/>
        <end position="343"/>
    </location>
</feature>
<dbReference type="PANTHER" id="PTHR47893:SF1">
    <property type="entry name" value="REGULATORY PROTEIN PCHR"/>
    <property type="match status" value="1"/>
</dbReference>
<dbReference type="InterPro" id="IPR053142">
    <property type="entry name" value="PchR_regulatory_protein"/>
</dbReference>
<evidence type="ECO:0000313" key="6">
    <source>
        <dbReference type="EMBL" id="SMA42672.1"/>
    </source>
</evidence>
<dbReference type="SUPFAM" id="SSF46689">
    <property type="entry name" value="Homeodomain-like"/>
    <property type="match status" value="2"/>
</dbReference>
<dbReference type="EMBL" id="FWPT01000003">
    <property type="protein sequence ID" value="SMA42672.1"/>
    <property type="molecule type" value="Genomic_DNA"/>
</dbReference>
<evidence type="ECO:0000256" key="4">
    <source>
        <dbReference type="SAM" id="MobiDB-lite"/>
    </source>
</evidence>
<proteinExistence type="predicted"/>